<dbReference type="InterPro" id="IPR029063">
    <property type="entry name" value="SAM-dependent_MTases_sf"/>
</dbReference>
<feature type="domain" description="Methyltransferase FkbM" evidence="1">
    <location>
        <begin position="82"/>
        <end position="213"/>
    </location>
</feature>
<dbReference type="NCBIfam" id="TIGR01444">
    <property type="entry name" value="fkbM_fam"/>
    <property type="match status" value="1"/>
</dbReference>
<keyword evidence="3" id="KW-1185">Reference proteome</keyword>
<evidence type="ECO:0000313" key="3">
    <source>
        <dbReference type="Proteomes" id="UP000218418"/>
    </source>
</evidence>
<keyword evidence="2" id="KW-0489">Methyltransferase</keyword>
<protein>
    <submittedName>
        <fullName evidence="2">Methyltransferase</fullName>
    </submittedName>
</protein>
<dbReference type="AlphaFoldDB" id="A0A1Z4LR60"/>
<dbReference type="InterPro" id="IPR052514">
    <property type="entry name" value="SAM-dependent_MTase"/>
</dbReference>
<dbReference type="SUPFAM" id="SSF53335">
    <property type="entry name" value="S-adenosyl-L-methionine-dependent methyltransferases"/>
    <property type="match status" value="1"/>
</dbReference>
<dbReference type="Gene3D" id="3.40.50.150">
    <property type="entry name" value="Vaccinia Virus protein VP39"/>
    <property type="match status" value="1"/>
</dbReference>
<sequence length="279" mass="32042">MLNWNLVREVGYPKFFYRYSIRQFYKRILKKDNRIKLNEGISVNLPPDSKFGTELFVKNGSVDWGSEEFLIKYLDKSKSFLDIGANIGYYSLLVSPYCDEVYAFEPDLRSIAALKNNAGKVDNITVIQEAVYSEVGEMQFDVSKLPELSGLNTNSEASSSCINVKVNTLDNFAVQHPNLKITAIKTDVEGADTEVLLGGKKLIEREQPLILSEAFPDSRVLKFARELDYLIFAFIKFKDKSKMHLKPKFIQIKAYPQGYRPKMIFLVPKRLHQEFLQLI</sequence>
<reference evidence="2 3" key="1">
    <citation type="submission" date="2017-06" db="EMBL/GenBank/DDBJ databases">
        <title>Genome sequencing of cyanobaciteial culture collection at National Institute for Environmental Studies (NIES).</title>
        <authorList>
            <person name="Hirose Y."/>
            <person name="Shimura Y."/>
            <person name="Fujisawa T."/>
            <person name="Nakamura Y."/>
            <person name="Kawachi M."/>
        </authorList>
    </citation>
    <scope>NUCLEOTIDE SEQUENCE [LARGE SCALE GENOMIC DNA]</scope>
    <source>
        <strain evidence="2 3">NIES-267</strain>
    </source>
</reference>
<dbReference type="EMBL" id="AP018227">
    <property type="protein sequence ID" value="BAY83742.1"/>
    <property type="molecule type" value="Genomic_DNA"/>
</dbReference>
<evidence type="ECO:0000259" key="1">
    <source>
        <dbReference type="Pfam" id="PF05050"/>
    </source>
</evidence>
<accession>A0A1Z4LR60</accession>
<dbReference type="Pfam" id="PF05050">
    <property type="entry name" value="Methyltransf_21"/>
    <property type="match status" value="1"/>
</dbReference>
<keyword evidence="2" id="KW-0808">Transferase</keyword>
<organism evidence="2 3">
    <name type="scientific">Calothrix parasitica NIES-267</name>
    <dbReference type="NCBI Taxonomy" id="1973488"/>
    <lineage>
        <taxon>Bacteria</taxon>
        <taxon>Bacillati</taxon>
        <taxon>Cyanobacteriota</taxon>
        <taxon>Cyanophyceae</taxon>
        <taxon>Nostocales</taxon>
        <taxon>Calotrichaceae</taxon>
        <taxon>Calothrix</taxon>
    </lineage>
</organism>
<dbReference type="OrthoDB" id="574299at2"/>
<dbReference type="Proteomes" id="UP000218418">
    <property type="component" value="Chromosome"/>
</dbReference>
<dbReference type="GO" id="GO:0008168">
    <property type="term" value="F:methyltransferase activity"/>
    <property type="evidence" value="ECO:0007669"/>
    <property type="project" value="UniProtKB-KW"/>
</dbReference>
<proteinExistence type="predicted"/>
<dbReference type="InterPro" id="IPR006342">
    <property type="entry name" value="FkbM_mtfrase"/>
</dbReference>
<name>A0A1Z4LR60_9CYAN</name>
<dbReference type="GO" id="GO:0032259">
    <property type="term" value="P:methylation"/>
    <property type="evidence" value="ECO:0007669"/>
    <property type="project" value="UniProtKB-KW"/>
</dbReference>
<evidence type="ECO:0000313" key="2">
    <source>
        <dbReference type="EMBL" id="BAY83742.1"/>
    </source>
</evidence>
<dbReference type="PANTHER" id="PTHR34203">
    <property type="entry name" value="METHYLTRANSFERASE, FKBM FAMILY PROTEIN"/>
    <property type="match status" value="1"/>
</dbReference>
<dbReference type="PANTHER" id="PTHR34203:SF15">
    <property type="entry name" value="SLL1173 PROTEIN"/>
    <property type="match status" value="1"/>
</dbReference>
<gene>
    <name evidence="2" type="ORF">NIES267_32330</name>
</gene>